<proteinExistence type="predicted"/>
<dbReference type="Proteomes" id="UP001597492">
    <property type="component" value="Unassembled WGS sequence"/>
</dbReference>
<dbReference type="PANTHER" id="PTHR28037:SF1">
    <property type="entry name" value="ALCOHOL O-ACETYLTRANSFERASE 1-RELATED"/>
    <property type="match status" value="1"/>
</dbReference>
<protein>
    <submittedName>
        <fullName evidence="1">Alcohol acetyltransferase</fullName>
    </submittedName>
</protein>
<gene>
    <name evidence="1" type="ORF">ACFSW7_09645</name>
</gene>
<dbReference type="SUPFAM" id="SSF52777">
    <property type="entry name" value="CoA-dependent acyltransferases"/>
    <property type="match status" value="1"/>
</dbReference>
<reference evidence="2" key="1">
    <citation type="journal article" date="2019" name="Int. J. Syst. Evol. Microbiol.">
        <title>The Global Catalogue of Microorganisms (GCM) 10K type strain sequencing project: providing services to taxonomists for standard genome sequencing and annotation.</title>
        <authorList>
            <consortium name="The Broad Institute Genomics Platform"/>
            <consortium name="The Broad Institute Genome Sequencing Center for Infectious Disease"/>
            <person name="Wu L."/>
            <person name="Ma J."/>
        </authorList>
    </citation>
    <scope>NUCLEOTIDE SEQUENCE [LARGE SCALE GENOMIC DNA]</scope>
    <source>
        <strain evidence="2">TISTR 1514</strain>
    </source>
</reference>
<sequence length="480" mass="53908">MTKPQRPPRDWVRLDNASNIFLAARTEVDPKVFRMSVEIDHEVDPQLLQSALDDTFERFPLYHAVMRRGVFWYYLEDSDLRPVVEPDTEVTCSPIYRSDRRNLLFRVRYHGRRISLELFHALSDGTGALWFLSDLVTNYLRARPDARPETAGFDAVDAAWPDDRAEQVHGLIPDSFGHHFARRRRESREAPGDTDFDRAAAGATVDTATAPTSVPPRARHPLREAVRGGARSVLRVRGTRTPDNRTRLVELTLPAAQALALARRERVSLTMYLTALFFESVRATAEAADTADTLAASVPVNLRQFFESTSARNFFATVRIEHTYGDGDDSVGGVARALEAQFRPKASREALERKLQKLIRAERAPLLRVVPRPLKDALLRLINLGNNRGLTVAVSNLGRVTLPSPGDARIRRMFFHVSAVRPQFCAISHGETLTVSFTSPFVETDHVREFARHLTREGVYVTVAAVPVTELEVAELEADV</sequence>
<organism evidence="1 2">
    <name type="scientific">Gulosibacter faecalis</name>
    <dbReference type="NCBI Taxonomy" id="272240"/>
    <lineage>
        <taxon>Bacteria</taxon>
        <taxon>Bacillati</taxon>
        <taxon>Actinomycetota</taxon>
        <taxon>Actinomycetes</taxon>
        <taxon>Micrococcales</taxon>
        <taxon>Microbacteriaceae</taxon>
        <taxon>Gulosibacter</taxon>
    </lineage>
</organism>
<dbReference type="EMBL" id="JBHUNE010000006">
    <property type="protein sequence ID" value="MFD2758639.1"/>
    <property type="molecule type" value="Genomic_DNA"/>
</dbReference>
<dbReference type="InterPro" id="IPR052058">
    <property type="entry name" value="Alcohol_O-acetyltransferase"/>
</dbReference>
<accession>A0ABW5UYT5</accession>
<dbReference type="PANTHER" id="PTHR28037">
    <property type="entry name" value="ALCOHOL O-ACETYLTRANSFERASE 1-RELATED"/>
    <property type="match status" value="1"/>
</dbReference>
<comment type="caution">
    <text evidence="1">The sequence shown here is derived from an EMBL/GenBank/DDBJ whole genome shotgun (WGS) entry which is preliminary data.</text>
</comment>
<keyword evidence="2" id="KW-1185">Reference proteome</keyword>
<evidence type="ECO:0000313" key="2">
    <source>
        <dbReference type="Proteomes" id="UP001597492"/>
    </source>
</evidence>
<dbReference type="RefSeq" id="WP_019617619.1">
    <property type="nucleotide sequence ID" value="NZ_JBHUNE010000006.1"/>
</dbReference>
<name>A0ABW5UYT5_9MICO</name>
<evidence type="ECO:0000313" key="1">
    <source>
        <dbReference type="EMBL" id="MFD2758639.1"/>
    </source>
</evidence>